<evidence type="ECO:0000313" key="3">
    <source>
        <dbReference type="EMBL" id="CAE4631653.1"/>
    </source>
</evidence>
<protein>
    <submittedName>
        <fullName evidence="3">Uncharacterized protein</fullName>
    </submittedName>
</protein>
<feature type="signal peptide" evidence="2">
    <location>
        <begin position="1"/>
        <end position="26"/>
    </location>
</feature>
<name>A0A7S4S1M8_9DINO</name>
<proteinExistence type="predicted"/>
<feature type="transmembrane region" description="Helical" evidence="1">
    <location>
        <begin position="128"/>
        <end position="155"/>
    </location>
</feature>
<feature type="transmembrane region" description="Helical" evidence="1">
    <location>
        <begin position="52"/>
        <end position="79"/>
    </location>
</feature>
<sequence length="286" mass="31442">MQAAFRKDVWLKSFVAALVLMGPALALGLTRDLDDPVDEDGDGWSRDVLLQVALPGFVVFTATNAIMSRMPTTLGFAMLREIGSDVSLKESIRTNMTNNGVVLALFLTMLLAMWQADPNETPHQRNEMWYRMLLIFGIEACTRGAVMVSLFLLYLEPLGDAGPWHFAVDNMLYLGEPASCIGLTMVYFVQSCILWVFNTDAKVMGCLAYLVLGYCVMRTLVVAQYLQDWNSPTVSNGTRNSRTKKLMECKAVASMRGRACSRRSCHPCVSAGACPGTPVCIGAQTP</sequence>
<keyword evidence="2" id="KW-0732">Signal</keyword>
<feature type="transmembrane region" description="Helical" evidence="1">
    <location>
        <begin position="176"/>
        <end position="197"/>
    </location>
</feature>
<keyword evidence="1" id="KW-0472">Membrane</keyword>
<gene>
    <name evidence="3" type="ORF">AMON00008_LOCUS43665</name>
</gene>
<keyword evidence="1" id="KW-0812">Transmembrane</keyword>
<dbReference type="AlphaFoldDB" id="A0A7S4S1M8"/>
<evidence type="ECO:0000256" key="1">
    <source>
        <dbReference type="SAM" id="Phobius"/>
    </source>
</evidence>
<accession>A0A7S4S1M8</accession>
<keyword evidence="1" id="KW-1133">Transmembrane helix</keyword>
<organism evidence="3">
    <name type="scientific">Alexandrium monilatum</name>
    <dbReference type="NCBI Taxonomy" id="311494"/>
    <lineage>
        <taxon>Eukaryota</taxon>
        <taxon>Sar</taxon>
        <taxon>Alveolata</taxon>
        <taxon>Dinophyceae</taxon>
        <taxon>Gonyaulacales</taxon>
        <taxon>Pyrocystaceae</taxon>
        <taxon>Alexandrium</taxon>
    </lineage>
</organism>
<feature type="chain" id="PRO_5030868716" evidence="2">
    <location>
        <begin position="27"/>
        <end position="286"/>
    </location>
</feature>
<feature type="transmembrane region" description="Helical" evidence="1">
    <location>
        <begin position="203"/>
        <end position="226"/>
    </location>
</feature>
<evidence type="ECO:0000256" key="2">
    <source>
        <dbReference type="SAM" id="SignalP"/>
    </source>
</evidence>
<dbReference type="EMBL" id="HBNR01061959">
    <property type="protein sequence ID" value="CAE4631653.1"/>
    <property type="molecule type" value="Transcribed_RNA"/>
</dbReference>
<reference evidence="3" key="1">
    <citation type="submission" date="2021-01" db="EMBL/GenBank/DDBJ databases">
        <authorList>
            <person name="Corre E."/>
            <person name="Pelletier E."/>
            <person name="Niang G."/>
            <person name="Scheremetjew M."/>
            <person name="Finn R."/>
            <person name="Kale V."/>
            <person name="Holt S."/>
            <person name="Cochrane G."/>
            <person name="Meng A."/>
            <person name="Brown T."/>
            <person name="Cohen L."/>
        </authorList>
    </citation>
    <scope>NUCLEOTIDE SEQUENCE</scope>
    <source>
        <strain evidence="3">CCMP3105</strain>
    </source>
</reference>